<protein>
    <recommendedName>
        <fullName evidence="7">B9 domain-containing protein 2</fullName>
    </recommendedName>
</protein>
<comment type="similarity">
    <text evidence="6">Belongs to the B9D family.</text>
</comment>
<evidence type="ECO:0000256" key="7">
    <source>
        <dbReference type="ARBA" id="ARBA00039272"/>
    </source>
</evidence>
<dbReference type="Pfam" id="PF07162">
    <property type="entry name" value="B9-C2"/>
    <property type="match status" value="1"/>
</dbReference>
<evidence type="ECO:0000256" key="4">
    <source>
        <dbReference type="ARBA" id="ARBA00023212"/>
    </source>
</evidence>
<evidence type="ECO:0000256" key="3">
    <source>
        <dbReference type="ARBA" id="ARBA00022794"/>
    </source>
</evidence>
<dbReference type="GO" id="GO:0030030">
    <property type="term" value="P:cell projection organization"/>
    <property type="evidence" value="ECO:0007669"/>
    <property type="project" value="UniProtKB-KW"/>
</dbReference>
<evidence type="ECO:0000256" key="6">
    <source>
        <dbReference type="ARBA" id="ARBA00038411"/>
    </source>
</evidence>
<evidence type="ECO:0000256" key="1">
    <source>
        <dbReference type="ARBA" id="ARBA00004120"/>
    </source>
</evidence>
<proteinExistence type="inferred from homology"/>
<gene>
    <name evidence="8" type="ORF">HHI36_019032</name>
</gene>
<keyword evidence="3" id="KW-0970">Cilium biogenesis/degradation</keyword>
<dbReference type="PANTHER" id="PTHR12968:SF2">
    <property type="entry name" value="B9 DOMAIN-CONTAINING PROTEIN 2"/>
    <property type="match status" value="1"/>
</dbReference>
<sequence>MAEVHIIGEITHGKDFNKQHLFCKWYTQIGNNWRILSGKKEGQTQVAHSEFEDICKWSYPIDIHLATSGVQGWPKIYIQVYHLDWLGRSHLFGYGLITIPTFPGKHELNCYTWRPLGTLRERFVQYFMGGGPQLKDPHLILSTSDRYKLNTEAMGVVTFKLAVVLRHFSDYGVEYN</sequence>
<dbReference type="AlphaFoldDB" id="A0ABD2P1V4"/>
<keyword evidence="4" id="KW-0206">Cytoskeleton</keyword>
<keyword evidence="5" id="KW-0966">Cell projection</keyword>
<reference evidence="8 9" key="1">
    <citation type="journal article" date="2021" name="BMC Biol.">
        <title>Horizontally acquired antibacterial genes associated with adaptive radiation of ladybird beetles.</title>
        <authorList>
            <person name="Li H.S."/>
            <person name="Tang X.F."/>
            <person name="Huang Y.H."/>
            <person name="Xu Z.Y."/>
            <person name="Chen M.L."/>
            <person name="Du X.Y."/>
            <person name="Qiu B.Y."/>
            <person name="Chen P.T."/>
            <person name="Zhang W."/>
            <person name="Slipinski A."/>
            <person name="Escalona H.E."/>
            <person name="Waterhouse R.M."/>
            <person name="Zwick A."/>
            <person name="Pang H."/>
        </authorList>
    </citation>
    <scope>NUCLEOTIDE SEQUENCE [LARGE SCALE GENOMIC DNA]</scope>
    <source>
        <strain evidence="8">SYSU2018</strain>
    </source>
</reference>
<evidence type="ECO:0000313" key="8">
    <source>
        <dbReference type="EMBL" id="KAL3284897.1"/>
    </source>
</evidence>
<dbReference type="GO" id="GO:0005929">
    <property type="term" value="C:cilium"/>
    <property type="evidence" value="ECO:0007669"/>
    <property type="project" value="UniProtKB-ARBA"/>
</dbReference>
<dbReference type="InterPro" id="IPR010796">
    <property type="entry name" value="C2_B9-type_dom"/>
</dbReference>
<comment type="subcellular location">
    <subcellularLocation>
        <location evidence="1">Cytoplasm</location>
        <location evidence="1">Cytoskeleton</location>
        <location evidence="1">Cilium basal body</location>
    </subcellularLocation>
</comment>
<evidence type="ECO:0000256" key="2">
    <source>
        <dbReference type="ARBA" id="ARBA00022490"/>
    </source>
</evidence>
<dbReference type="PROSITE" id="PS51381">
    <property type="entry name" value="C2_B9"/>
    <property type="match status" value="1"/>
</dbReference>
<comment type="caution">
    <text evidence="8">The sequence shown here is derived from an EMBL/GenBank/DDBJ whole genome shotgun (WGS) entry which is preliminary data.</text>
</comment>
<evidence type="ECO:0000256" key="5">
    <source>
        <dbReference type="ARBA" id="ARBA00023273"/>
    </source>
</evidence>
<keyword evidence="9" id="KW-1185">Reference proteome</keyword>
<dbReference type="Proteomes" id="UP001516400">
    <property type="component" value="Unassembled WGS sequence"/>
</dbReference>
<organism evidence="8 9">
    <name type="scientific">Cryptolaemus montrouzieri</name>
    <dbReference type="NCBI Taxonomy" id="559131"/>
    <lineage>
        <taxon>Eukaryota</taxon>
        <taxon>Metazoa</taxon>
        <taxon>Ecdysozoa</taxon>
        <taxon>Arthropoda</taxon>
        <taxon>Hexapoda</taxon>
        <taxon>Insecta</taxon>
        <taxon>Pterygota</taxon>
        <taxon>Neoptera</taxon>
        <taxon>Endopterygota</taxon>
        <taxon>Coleoptera</taxon>
        <taxon>Polyphaga</taxon>
        <taxon>Cucujiformia</taxon>
        <taxon>Coccinelloidea</taxon>
        <taxon>Coccinellidae</taxon>
        <taxon>Scymninae</taxon>
        <taxon>Scymnini</taxon>
        <taxon>Cryptolaemus</taxon>
    </lineage>
</organism>
<dbReference type="EMBL" id="JABFTP020000165">
    <property type="protein sequence ID" value="KAL3284897.1"/>
    <property type="molecule type" value="Genomic_DNA"/>
</dbReference>
<keyword evidence="2" id="KW-0963">Cytoplasm</keyword>
<evidence type="ECO:0000313" key="9">
    <source>
        <dbReference type="Proteomes" id="UP001516400"/>
    </source>
</evidence>
<dbReference type="PANTHER" id="PTHR12968">
    <property type="entry name" value="B9 DOMAIN-CONTAINING"/>
    <property type="match status" value="1"/>
</dbReference>
<accession>A0ABD2P1V4</accession>
<name>A0ABD2P1V4_9CUCU</name>